<proteinExistence type="predicted"/>
<evidence type="ECO:0000256" key="1">
    <source>
        <dbReference type="SAM" id="MobiDB-lite"/>
    </source>
</evidence>
<feature type="region of interest" description="Disordered" evidence="1">
    <location>
        <begin position="232"/>
        <end position="252"/>
    </location>
</feature>
<evidence type="ECO:0000313" key="2">
    <source>
        <dbReference type="EMBL" id="CCV02094.1"/>
    </source>
</evidence>
<dbReference type="EMBL" id="HF920635">
    <property type="protein sequence ID" value="CCV02094.1"/>
    <property type="molecule type" value="Genomic_DNA"/>
</dbReference>
<dbReference type="GeneID" id="18501448"/>
<dbReference type="KEGG" id="vg:18501448"/>
<protein>
    <submittedName>
        <fullName evidence="2">Uncharacterized protein</fullName>
    </submittedName>
</protein>
<dbReference type="OrthoDB" id="30445at10239"/>
<evidence type="ECO:0000313" key="3">
    <source>
        <dbReference type="Proteomes" id="UP000097612"/>
    </source>
</evidence>
<sequence length="252" mass="31079">MELFNKEPKELNYVLKVMRQDIFQYLDPKDHLNLSIVFKDLLFLQIQNTIGKLCLEDHLKLTKIFMDDYILFLIQKLNYKKTFYIPYYDPNLVIQSEDYDSVIKFILENVPIESIKDETLNQLNRGFWNHISSKCKLSEKFIFKWSHRINMFRFKLNEKYRIFSVGDYLERWMLPRQFSKKFHLIFPGFKYYKPCSICFDDVNYHHKAFFENHKWICEECDNELYSESEYSDYYEPPDRRWSEDDTDYDDWM</sequence>
<organism evidence="2 3">
    <name type="scientific">Invertebrate iridovirus 25</name>
    <dbReference type="NCBI Taxonomy" id="1301280"/>
    <lineage>
        <taxon>Viruses</taxon>
        <taxon>Varidnaviria</taxon>
        <taxon>Bamfordvirae</taxon>
        <taxon>Nucleocytoviricota</taxon>
        <taxon>Megaviricetes</taxon>
        <taxon>Pimascovirales</taxon>
        <taxon>Pimascovirales incertae sedis</taxon>
        <taxon>Iridoviridae</taxon>
        <taxon>Betairidovirinae</taxon>
        <taxon>Chloriridovirus</taxon>
        <taxon>Chloriridovirus simulium2</taxon>
    </lineage>
</organism>
<name>W8W2T4_9VIRU</name>
<accession>W8W2T4</accession>
<reference evidence="2 3" key="1">
    <citation type="journal article" date="2013" name="Arch. Virol.">
        <title>Complete genome sequence of invertebrate iridovirus IIV-25 isolated from a blackfly larva.</title>
        <authorList>
            <person name="Piegu B."/>
            <person name="Guizard S."/>
            <person name="Spears T."/>
            <person name="Cruaud C."/>
            <person name="Couloux A."/>
            <person name="Bideshi D.K."/>
            <person name="Federici B.A."/>
            <person name="Bigot Y."/>
        </authorList>
    </citation>
    <scope>NUCLEOTIDE SEQUENCE [LARGE SCALE GENOMIC DNA]</scope>
</reference>
<gene>
    <name evidence="2" type="primary">076R</name>
    <name evidence="2" type="ORF">IIV25_076R</name>
</gene>
<dbReference type="RefSeq" id="YP_009010609.1">
    <property type="nucleotide sequence ID" value="NC_023613.1"/>
</dbReference>
<keyword evidence="3" id="KW-1185">Reference proteome</keyword>
<dbReference type="Proteomes" id="UP000097612">
    <property type="component" value="Segment"/>
</dbReference>